<dbReference type="AlphaFoldDB" id="R0LRS0"/>
<evidence type="ECO:0000313" key="2">
    <source>
        <dbReference type="EMBL" id="EOB08409.1"/>
    </source>
</evidence>
<organism evidence="2 3">
    <name type="scientific">Anas platyrhynchos</name>
    <name type="common">Mallard</name>
    <name type="synonym">Anas boschas</name>
    <dbReference type="NCBI Taxonomy" id="8839"/>
    <lineage>
        <taxon>Eukaryota</taxon>
        <taxon>Metazoa</taxon>
        <taxon>Chordata</taxon>
        <taxon>Craniata</taxon>
        <taxon>Vertebrata</taxon>
        <taxon>Euteleostomi</taxon>
        <taxon>Archelosauria</taxon>
        <taxon>Archosauria</taxon>
        <taxon>Dinosauria</taxon>
        <taxon>Saurischia</taxon>
        <taxon>Theropoda</taxon>
        <taxon>Coelurosauria</taxon>
        <taxon>Aves</taxon>
        <taxon>Neognathae</taxon>
        <taxon>Galloanserae</taxon>
        <taxon>Anseriformes</taxon>
        <taxon>Anatidae</taxon>
        <taxon>Anatinae</taxon>
        <taxon>Anas</taxon>
    </lineage>
</organism>
<dbReference type="Proteomes" id="UP000296049">
    <property type="component" value="Unassembled WGS sequence"/>
</dbReference>
<evidence type="ECO:0000313" key="3">
    <source>
        <dbReference type="Proteomes" id="UP000296049"/>
    </source>
</evidence>
<feature type="region of interest" description="Disordered" evidence="1">
    <location>
        <begin position="1"/>
        <end position="23"/>
    </location>
</feature>
<sequence>MAEGPGGEAKSPNSSPPAKVSDLMSHSLSDKLPFRFLADVSLQSARELAVAAVVPPVGHFPRPSPPFWLEEGSASPLPKRQLKEVSSVSLTKSHSAKHIISELKPVMKPYYRSLSFMCRLRQLSLRTLTIITNRYVTFRQAKPLGQQKHILIVKFWMQKETPTMEVYSLTSKNEKRTEDCMGCKGLLGLGSGSLGFFEEQRRTTLVQSCFLASVRSKTALKKFFAFFPTQCVWMLFIIKKELRLEKCPAGLEEHQFSKHYCGGKLITPSRKTDAKMSPSAAAALLHYYSHIRVKGDGSATISAGSPDPAQAYTMQPSEEDALELLASHALLKIPANKDMPALLLTPLRSNCCPSSAIRKHSSGILSASPSHSRQQPLDPDTDTAFTLLIEQKHCERHKLLVQQIMQGTRAEPAEAEQFSEQ</sequence>
<evidence type="ECO:0000256" key="1">
    <source>
        <dbReference type="SAM" id="MobiDB-lite"/>
    </source>
</evidence>
<reference evidence="3" key="1">
    <citation type="journal article" date="2013" name="Nat. Genet.">
        <title>The duck genome and transcriptome provide insight into an avian influenza virus reservoir species.</title>
        <authorList>
            <person name="Huang Y."/>
            <person name="Li Y."/>
            <person name="Burt D.W."/>
            <person name="Chen H."/>
            <person name="Zhang Y."/>
            <person name="Qian W."/>
            <person name="Kim H."/>
            <person name="Gan S."/>
            <person name="Zhao Y."/>
            <person name="Li J."/>
            <person name="Yi K."/>
            <person name="Feng H."/>
            <person name="Zhu P."/>
            <person name="Li B."/>
            <person name="Liu Q."/>
            <person name="Fairley S."/>
            <person name="Magor K.E."/>
            <person name="Du Z."/>
            <person name="Hu X."/>
            <person name="Goodman L."/>
            <person name="Tafer H."/>
            <person name="Vignal A."/>
            <person name="Lee T."/>
            <person name="Kim K.W."/>
            <person name="Sheng Z."/>
            <person name="An Y."/>
            <person name="Searle S."/>
            <person name="Herrero J."/>
            <person name="Groenen M.A."/>
            <person name="Crooijmans R.P."/>
            <person name="Faraut T."/>
            <person name="Cai Q."/>
            <person name="Webster R.G."/>
            <person name="Aldridge J.R."/>
            <person name="Warren W.C."/>
            <person name="Bartschat S."/>
            <person name="Kehr S."/>
            <person name="Marz M."/>
            <person name="Stadler P.F."/>
            <person name="Smith J."/>
            <person name="Kraus R.H."/>
            <person name="Zhao Y."/>
            <person name="Ren L."/>
            <person name="Fei J."/>
            <person name="Morisson M."/>
            <person name="Kaiser P."/>
            <person name="Griffin D.K."/>
            <person name="Rao M."/>
            <person name="Pitel F."/>
            <person name="Wang J."/>
            <person name="Li N."/>
        </authorList>
    </citation>
    <scope>NUCLEOTIDE SEQUENCE [LARGE SCALE GENOMIC DNA]</scope>
</reference>
<protein>
    <submittedName>
        <fullName evidence="2">Uncharacterized protein</fullName>
    </submittedName>
</protein>
<accession>R0LRS0</accession>
<proteinExistence type="predicted"/>
<gene>
    <name evidence="2" type="ORF">Anapl_06439</name>
</gene>
<keyword evidence="3" id="KW-1185">Reference proteome</keyword>
<name>R0LRS0_ANAPL</name>
<dbReference type="EMBL" id="KB742448">
    <property type="protein sequence ID" value="EOB08409.1"/>
    <property type="molecule type" value="Genomic_DNA"/>
</dbReference>